<feature type="compositionally biased region" description="Basic residues" evidence="6">
    <location>
        <begin position="535"/>
        <end position="546"/>
    </location>
</feature>
<feature type="compositionally biased region" description="Basic and acidic residues" evidence="6">
    <location>
        <begin position="502"/>
        <end position="518"/>
    </location>
</feature>
<dbReference type="Pfam" id="PF21153">
    <property type="entry name" value="NSUN5_N"/>
    <property type="match status" value="1"/>
</dbReference>
<comment type="caution">
    <text evidence="5">Lacks conserved residue(s) required for the propagation of feature annotation.</text>
</comment>
<proteinExistence type="inferred from homology"/>
<feature type="domain" description="SAM-dependent MTase RsmB/NOP-type" evidence="7">
    <location>
        <begin position="131"/>
        <end position="467"/>
    </location>
</feature>
<feature type="region of interest" description="Disordered" evidence="6">
    <location>
        <begin position="482"/>
        <end position="559"/>
    </location>
</feature>
<dbReference type="PROSITE" id="PS51686">
    <property type="entry name" value="SAM_MT_RSMB_NOP"/>
    <property type="match status" value="1"/>
</dbReference>
<dbReference type="InterPro" id="IPR029063">
    <property type="entry name" value="SAM-dependent_MTases_sf"/>
</dbReference>
<dbReference type="Gene3D" id="3.30.70.1170">
    <property type="entry name" value="Sun protein, domain 3"/>
    <property type="match status" value="1"/>
</dbReference>
<evidence type="ECO:0000259" key="7">
    <source>
        <dbReference type="PROSITE" id="PS51686"/>
    </source>
</evidence>
<evidence type="ECO:0000256" key="4">
    <source>
        <dbReference type="ARBA" id="ARBA00022884"/>
    </source>
</evidence>
<evidence type="ECO:0000313" key="8">
    <source>
        <dbReference type="EMBL" id="CDZ96592.1"/>
    </source>
</evidence>
<feature type="binding site" evidence="5">
    <location>
        <position position="331"/>
    </location>
    <ligand>
        <name>S-adenosyl-L-methionine</name>
        <dbReference type="ChEBI" id="CHEBI:59789"/>
    </ligand>
</feature>
<dbReference type="InterPro" id="IPR023267">
    <property type="entry name" value="RCMT"/>
</dbReference>
<dbReference type="InterPro" id="IPR049561">
    <property type="entry name" value="NSUN5_7_fdxn-like"/>
</dbReference>
<evidence type="ECO:0000256" key="6">
    <source>
        <dbReference type="SAM" id="MobiDB-lite"/>
    </source>
</evidence>
<dbReference type="SUPFAM" id="SSF53335">
    <property type="entry name" value="S-adenosyl-L-methionine-dependent methyltransferases"/>
    <property type="match status" value="1"/>
</dbReference>
<evidence type="ECO:0000256" key="3">
    <source>
        <dbReference type="ARBA" id="ARBA00022691"/>
    </source>
</evidence>
<evidence type="ECO:0000256" key="1">
    <source>
        <dbReference type="ARBA" id="ARBA00022603"/>
    </source>
</evidence>
<dbReference type="GO" id="GO:0005730">
    <property type="term" value="C:nucleolus"/>
    <property type="evidence" value="ECO:0007669"/>
    <property type="project" value="TreeGrafter"/>
</dbReference>
<dbReference type="AlphaFoldDB" id="A0A0F7SHU5"/>
<dbReference type="Pfam" id="PF21148">
    <property type="entry name" value="NSUN5_fdxn-like"/>
    <property type="match status" value="1"/>
</dbReference>
<keyword evidence="2 5" id="KW-0808">Transferase</keyword>
<dbReference type="EMBL" id="LN483144">
    <property type="protein sequence ID" value="CDZ96592.1"/>
    <property type="molecule type" value="Genomic_DNA"/>
</dbReference>
<keyword evidence="3 5" id="KW-0949">S-adenosyl-L-methionine</keyword>
<dbReference type="InterPro" id="IPR001678">
    <property type="entry name" value="MeTrfase_RsmB-F_NOP2_dom"/>
</dbReference>
<dbReference type="InterPro" id="IPR049560">
    <property type="entry name" value="MeTrfase_RsmB-F_NOP2_cat"/>
</dbReference>
<keyword evidence="4 5" id="KW-0694">RNA-binding</keyword>
<sequence>MNLYFQAASFLDELELKQTSIKAALSSQNLPEKDSKRLLALVISTLKYKPTIQTLLSLIPLTKDDKKVIYAKSKNLPLVLVHDLIFAAKPGIQSSTGPIKDAILKHKTRLAAELVKLKIKKGVRSNKELQIGGGVGEQIPRYARINTNLIEPEELIAFLQTKEGGFFTFLDKGPFPDPIPTKSFHLDEHIPNLLVFALAASSILTQHVSYTSGHLILQDKASCFPAYVLAPQPSLTSQPSHVIDATAAPGNKTSHLSALLAHASLLAGISSPKAQDKVHAFELSPKRFKVLEMMIGRAGCTNVELGGTRRDFLETDPYGAEWRDVKYLLLDPSCSGSGIVNRLDFLTEEAEEENDTTKKERLDKLAGFQLNMIRHAMKFPNAKKLVYSTCSIHPEEDEHVVLAALESKEAKEHGWSIAPRSMVLPDWDRRGRPEEMAGRVDLAESVVRCEPGVDKTNGFFVSCFIRANLIEDPAPMQVQSVKAAKKGKKRKAEQSTIVDDNQDQKKEGLAQKLGKADPIEGYPATSSTETSEGAKKKKKRANKKKSPAGMAQSTPSADQ</sequence>
<dbReference type="InterPro" id="IPR048889">
    <property type="entry name" value="NSUN5_RCM1_N"/>
</dbReference>
<organism evidence="8">
    <name type="scientific">Phaffia rhodozyma</name>
    <name type="common">Yeast</name>
    <name type="synonym">Xanthophyllomyces dendrorhous</name>
    <dbReference type="NCBI Taxonomy" id="264483"/>
    <lineage>
        <taxon>Eukaryota</taxon>
        <taxon>Fungi</taxon>
        <taxon>Dikarya</taxon>
        <taxon>Basidiomycota</taxon>
        <taxon>Agaricomycotina</taxon>
        <taxon>Tremellomycetes</taxon>
        <taxon>Cystofilobasidiales</taxon>
        <taxon>Mrakiaceae</taxon>
        <taxon>Phaffia</taxon>
    </lineage>
</organism>
<feature type="binding site" evidence="5">
    <location>
        <position position="282"/>
    </location>
    <ligand>
        <name>S-adenosyl-L-methionine</name>
        <dbReference type="ChEBI" id="CHEBI:59789"/>
    </ligand>
</feature>
<feature type="active site" description="Nucleophile" evidence="5">
    <location>
        <position position="390"/>
    </location>
</feature>
<protein>
    <submittedName>
        <fullName evidence="8">Proliferation-associated nucleolar protein (NOL1)</fullName>
    </submittedName>
</protein>
<comment type="similarity">
    <text evidence="5">Belongs to the class I-like SAM-binding methyltransferase superfamily. RsmB/NOP family.</text>
</comment>
<dbReference type="GO" id="GO:0008173">
    <property type="term" value="F:RNA methyltransferase activity"/>
    <property type="evidence" value="ECO:0007669"/>
    <property type="project" value="InterPro"/>
</dbReference>
<evidence type="ECO:0000256" key="2">
    <source>
        <dbReference type="ARBA" id="ARBA00022679"/>
    </source>
</evidence>
<feature type="binding site" evidence="5">
    <location>
        <position position="311"/>
    </location>
    <ligand>
        <name>S-adenosyl-L-methionine</name>
        <dbReference type="ChEBI" id="CHEBI:59789"/>
    </ligand>
</feature>
<dbReference type="PANTHER" id="PTHR22807:SF4">
    <property type="entry name" value="28S RRNA (CYTOSINE-C(5))-METHYLTRANSFERASE"/>
    <property type="match status" value="1"/>
</dbReference>
<reference evidence="8" key="1">
    <citation type="submission" date="2014-08" db="EMBL/GenBank/DDBJ databases">
        <authorList>
            <person name="Sharma Rahul"/>
            <person name="Thines Marco"/>
        </authorList>
    </citation>
    <scope>NUCLEOTIDE SEQUENCE</scope>
</reference>
<dbReference type="Gene3D" id="3.40.50.150">
    <property type="entry name" value="Vaccinia Virus protein VP39"/>
    <property type="match status" value="1"/>
</dbReference>
<dbReference type="PRINTS" id="PR02008">
    <property type="entry name" value="RCMTFAMILY"/>
</dbReference>
<dbReference type="Pfam" id="PF01189">
    <property type="entry name" value="Methyltr_RsmB-F"/>
    <property type="match status" value="1"/>
</dbReference>
<dbReference type="PANTHER" id="PTHR22807">
    <property type="entry name" value="NOP2 YEAST -RELATED NOL1/NOP2/FMU SUN DOMAIN-CONTAINING"/>
    <property type="match status" value="1"/>
</dbReference>
<dbReference type="GO" id="GO:0070475">
    <property type="term" value="P:rRNA base methylation"/>
    <property type="evidence" value="ECO:0007669"/>
    <property type="project" value="TreeGrafter"/>
</dbReference>
<name>A0A0F7SHU5_PHARH</name>
<dbReference type="GO" id="GO:0003723">
    <property type="term" value="F:RNA binding"/>
    <property type="evidence" value="ECO:0007669"/>
    <property type="project" value="UniProtKB-UniRule"/>
</dbReference>
<evidence type="ECO:0000256" key="5">
    <source>
        <dbReference type="PROSITE-ProRule" id="PRU01023"/>
    </source>
</evidence>
<accession>A0A0F7SHU5</accession>
<keyword evidence="1 5" id="KW-0489">Methyltransferase</keyword>